<organism evidence="8 9">
    <name type="scientific">Streptomyces luteolus</name>
    <dbReference type="NCBI Taxonomy" id="3043615"/>
    <lineage>
        <taxon>Bacteria</taxon>
        <taxon>Bacillati</taxon>
        <taxon>Actinomycetota</taxon>
        <taxon>Actinomycetes</taxon>
        <taxon>Kitasatosporales</taxon>
        <taxon>Streptomycetaceae</taxon>
        <taxon>Streptomyces</taxon>
    </lineage>
</organism>
<keyword evidence="4 6" id="KW-0238">DNA-binding</keyword>
<dbReference type="InterPro" id="IPR011990">
    <property type="entry name" value="TPR-like_helical_dom_sf"/>
</dbReference>
<evidence type="ECO:0000256" key="1">
    <source>
        <dbReference type="ARBA" id="ARBA00005820"/>
    </source>
</evidence>
<proteinExistence type="inferred from homology"/>
<evidence type="ECO:0000256" key="6">
    <source>
        <dbReference type="PROSITE-ProRule" id="PRU01091"/>
    </source>
</evidence>
<dbReference type="PANTHER" id="PTHR35807:SF1">
    <property type="entry name" value="TRANSCRIPTIONAL REGULATOR REDD"/>
    <property type="match status" value="1"/>
</dbReference>
<dbReference type="InterPro" id="IPR005158">
    <property type="entry name" value="BTAD"/>
</dbReference>
<evidence type="ECO:0000256" key="4">
    <source>
        <dbReference type="ARBA" id="ARBA00023125"/>
    </source>
</evidence>
<keyword evidence="5" id="KW-0804">Transcription</keyword>
<comment type="caution">
    <text evidence="8">The sequence shown here is derived from an EMBL/GenBank/DDBJ whole genome shotgun (WGS) entry which is preliminary data.</text>
</comment>
<evidence type="ECO:0000256" key="2">
    <source>
        <dbReference type="ARBA" id="ARBA00023012"/>
    </source>
</evidence>
<dbReference type="CDD" id="cd15831">
    <property type="entry name" value="BTAD"/>
    <property type="match status" value="1"/>
</dbReference>
<keyword evidence="9" id="KW-1185">Reference proteome</keyword>
<keyword evidence="2" id="KW-0902">Two-component regulatory system</keyword>
<evidence type="ECO:0000256" key="5">
    <source>
        <dbReference type="ARBA" id="ARBA00023163"/>
    </source>
</evidence>
<sequence length="273" mass="30107">MIVNILGPLEVSDEGVCLLPSAPKTRQLLALFLLRNGAPVSVAMCLEELWGPRSPRSAIQSLHTRVLHIRQTLAASPLIGSQERAKRVLSTAHRAYVLRAEKEDFDLSRLEDNVAASRDAAAVGDDRAVSTALRAAIRLWRGPTLSDINLGPYLRARVTGLEEQRLTLTDQCIEAELRLGLHHELLAELGQLTAEYPTYENFHAQYMLALYRSGRAARALGVYHALRGRLRTELGIEPSPRLREIQTAILNADPELTVAPSHGRGLSLDMFSA</sequence>
<feature type="domain" description="OmpR/PhoB-type" evidence="7">
    <location>
        <begin position="1"/>
        <end position="100"/>
    </location>
</feature>
<dbReference type="Proteomes" id="UP001237105">
    <property type="component" value="Unassembled WGS sequence"/>
</dbReference>
<dbReference type="InterPro" id="IPR001867">
    <property type="entry name" value="OmpR/PhoB-type_DNA-bd"/>
</dbReference>
<dbReference type="SMART" id="SM01043">
    <property type="entry name" value="BTAD"/>
    <property type="match status" value="1"/>
</dbReference>
<evidence type="ECO:0000256" key="3">
    <source>
        <dbReference type="ARBA" id="ARBA00023015"/>
    </source>
</evidence>
<dbReference type="InterPro" id="IPR051677">
    <property type="entry name" value="AfsR-DnrI-RedD_regulator"/>
</dbReference>
<dbReference type="SUPFAM" id="SSF46894">
    <property type="entry name" value="C-terminal effector domain of the bipartite response regulators"/>
    <property type="match status" value="1"/>
</dbReference>
<dbReference type="Gene3D" id="1.10.10.10">
    <property type="entry name" value="Winged helix-like DNA-binding domain superfamily/Winged helix DNA-binding domain"/>
    <property type="match status" value="1"/>
</dbReference>
<dbReference type="InterPro" id="IPR016032">
    <property type="entry name" value="Sig_transdc_resp-reg_C-effctor"/>
</dbReference>
<evidence type="ECO:0000313" key="8">
    <source>
        <dbReference type="EMBL" id="MDI3418024.1"/>
    </source>
</evidence>
<dbReference type="InterPro" id="IPR036388">
    <property type="entry name" value="WH-like_DNA-bd_sf"/>
</dbReference>
<name>A0ABT6SQZ7_9ACTN</name>
<evidence type="ECO:0000313" key="9">
    <source>
        <dbReference type="Proteomes" id="UP001237105"/>
    </source>
</evidence>
<dbReference type="RefSeq" id="WP_282533946.1">
    <property type="nucleotide sequence ID" value="NZ_JASCIS010000004.1"/>
</dbReference>
<comment type="similarity">
    <text evidence="1">Belongs to the AfsR/DnrI/RedD regulatory family.</text>
</comment>
<dbReference type="PROSITE" id="PS51755">
    <property type="entry name" value="OMPR_PHOB"/>
    <property type="match status" value="1"/>
</dbReference>
<dbReference type="Pfam" id="PF03704">
    <property type="entry name" value="BTAD"/>
    <property type="match status" value="1"/>
</dbReference>
<feature type="DNA-binding region" description="OmpR/PhoB-type" evidence="6">
    <location>
        <begin position="1"/>
        <end position="100"/>
    </location>
</feature>
<accession>A0ABT6SQZ7</accession>
<protein>
    <submittedName>
        <fullName evidence="8">AfsR/SARP family transcriptional regulator</fullName>
    </submittedName>
</protein>
<keyword evidence="3" id="KW-0805">Transcription regulation</keyword>
<evidence type="ECO:0000259" key="7">
    <source>
        <dbReference type="PROSITE" id="PS51755"/>
    </source>
</evidence>
<dbReference type="Gene3D" id="1.25.40.10">
    <property type="entry name" value="Tetratricopeptide repeat domain"/>
    <property type="match status" value="1"/>
</dbReference>
<dbReference type="SUPFAM" id="SSF48452">
    <property type="entry name" value="TPR-like"/>
    <property type="match status" value="1"/>
</dbReference>
<reference evidence="8 9" key="1">
    <citation type="submission" date="2023-05" db="EMBL/GenBank/DDBJ databases">
        <title>Draft genome sequence of Streptomyces sp. B-S-A12 isolated from a cave soil in Thailand.</title>
        <authorList>
            <person name="Chamroensaksri N."/>
            <person name="Muangham S."/>
        </authorList>
    </citation>
    <scope>NUCLEOTIDE SEQUENCE [LARGE SCALE GENOMIC DNA]</scope>
    <source>
        <strain evidence="8 9">B-S-A12</strain>
    </source>
</reference>
<dbReference type="EMBL" id="JASCIS010000004">
    <property type="protein sequence ID" value="MDI3418024.1"/>
    <property type="molecule type" value="Genomic_DNA"/>
</dbReference>
<gene>
    <name evidence="8" type="ORF">QIT00_05515</name>
</gene>
<dbReference type="PANTHER" id="PTHR35807">
    <property type="entry name" value="TRANSCRIPTIONAL REGULATOR REDD-RELATED"/>
    <property type="match status" value="1"/>
</dbReference>